<reference evidence="2" key="1">
    <citation type="submission" date="2016-11" db="EMBL/GenBank/DDBJ databases">
        <authorList>
            <person name="Varghese N."/>
            <person name="Submissions S."/>
        </authorList>
    </citation>
    <scope>NUCLEOTIDE SEQUENCE [LARGE SCALE GENOMIC DNA]</scope>
    <source>
        <strain evidence="2">DSM 19858</strain>
    </source>
</reference>
<evidence type="ECO:0000313" key="2">
    <source>
        <dbReference type="Proteomes" id="UP000184543"/>
    </source>
</evidence>
<dbReference type="EMBL" id="FQYU01000003">
    <property type="protein sequence ID" value="SHJ30267.1"/>
    <property type="molecule type" value="Genomic_DNA"/>
</dbReference>
<name>A0A1M6I736_9FLAO</name>
<gene>
    <name evidence="1" type="ORF">SAMN04488513_103356</name>
</gene>
<organism evidence="1 2">
    <name type="scientific">Pseudozobellia thermophila</name>
    <dbReference type="NCBI Taxonomy" id="192903"/>
    <lineage>
        <taxon>Bacteria</taxon>
        <taxon>Pseudomonadati</taxon>
        <taxon>Bacteroidota</taxon>
        <taxon>Flavobacteriia</taxon>
        <taxon>Flavobacteriales</taxon>
        <taxon>Flavobacteriaceae</taxon>
        <taxon>Pseudozobellia</taxon>
    </lineage>
</organism>
<protein>
    <submittedName>
        <fullName evidence="1">Uncharacterized protein</fullName>
    </submittedName>
</protein>
<keyword evidence="2" id="KW-1185">Reference proteome</keyword>
<sequence length="40" mass="4629">MPKLVKVSIIVGNPRVTKVRCRLNYKDQNLIVLESYVRQG</sequence>
<proteinExistence type="predicted"/>
<accession>A0A1M6I736</accession>
<dbReference type="AlphaFoldDB" id="A0A1M6I736"/>
<dbReference type="Proteomes" id="UP000184543">
    <property type="component" value="Unassembled WGS sequence"/>
</dbReference>
<evidence type="ECO:0000313" key="1">
    <source>
        <dbReference type="EMBL" id="SHJ30267.1"/>
    </source>
</evidence>